<dbReference type="Proteomes" id="UP001062263">
    <property type="component" value="Chromosome"/>
</dbReference>
<keyword evidence="2" id="KW-1185">Reference proteome</keyword>
<accession>A0ABM7ZIE2</accession>
<evidence type="ECO:0000313" key="1">
    <source>
        <dbReference type="EMBL" id="BDL44510.1"/>
    </source>
</evidence>
<name>A0ABM7ZIE2_9BACT</name>
<proteinExistence type="predicted"/>
<gene>
    <name evidence="1" type="ORF">Abiwalacus_20840</name>
</gene>
<evidence type="ECO:0000313" key="2">
    <source>
        <dbReference type="Proteomes" id="UP001062263"/>
    </source>
</evidence>
<evidence type="ECO:0008006" key="3">
    <source>
        <dbReference type="Google" id="ProtNLM"/>
    </source>
</evidence>
<sequence length="328" mass="38077">MISLMYPGLYLLRRLFGRCSGREALQPPPCELDADAASAMIENLLRSGRPAMVGRFGCTEMSCLHNYLEIKKPGRNPLHYVTGRRDQWWWNKNIMRQMREWSGFFPAAPEYLARFCELMLRDMEELDILGSWLPYEWEVMPMIHGVPRVRLLNLEPYWSSRPWSRALEGKKVLVVHPFAESIMRQYERNRTRIFENPEVLPPFSLETLAAVQSMGTGTDRFSDWFEALAWMKDEIDRRVYDVCLIGCGAYGFHLAAHVKRRGGQAVHLGGALQLLFGLRGRRWEDPAYGADPGAPKYDYFRLFNDAWMRPERAETVSHASRVEGGCYW</sequence>
<organism evidence="1 2">
    <name type="scientific">Akkermansia biwaensis</name>
    <dbReference type="NCBI Taxonomy" id="2946555"/>
    <lineage>
        <taxon>Bacteria</taxon>
        <taxon>Pseudomonadati</taxon>
        <taxon>Verrucomicrobiota</taxon>
        <taxon>Verrucomicrobiia</taxon>
        <taxon>Verrucomicrobiales</taxon>
        <taxon>Akkermansiaceae</taxon>
        <taxon>Akkermansia</taxon>
    </lineage>
</organism>
<dbReference type="EMBL" id="AP025943">
    <property type="protein sequence ID" value="BDL44510.1"/>
    <property type="molecule type" value="Genomic_DNA"/>
</dbReference>
<reference evidence="1" key="1">
    <citation type="submission" date="2022-06" db="EMBL/GenBank/DDBJ databases">
        <title>Akkermansia biwalacus sp. nov., an anaerobic mucin-degrading bacterium isolated from human intestine.</title>
        <authorList>
            <person name="Kobayashi Y."/>
            <person name="Inoue S."/>
            <person name="Kawahara T."/>
            <person name="Kohda N."/>
        </authorList>
    </citation>
    <scope>NUCLEOTIDE SEQUENCE</scope>
    <source>
        <strain evidence="1">WON2089</strain>
    </source>
</reference>
<protein>
    <recommendedName>
        <fullName evidence="3">Glycosyltransferase family 1 protein</fullName>
    </recommendedName>
</protein>